<dbReference type="InterPro" id="IPR005467">
    <property type="entry name" value="His_kinase_dom"/>
</dbReference>
<dbReference type="SMART" id="SM00260">
    <property type="entry name" value="CheW"/>
    <property type="match status" value="1"/>
</dbReference>
<dbReference type="Gene3D" id="3.30.565.10">
    <property type="entry name" value="Histidine kinase-like ATPase, C-terminal domain"/>
    <property type="match status" value="1"/>
</dbReference>
<dbReference type="GO" id="GO:0005524">
    <property type="term" value="F:ATP binding"/>
    <property type="evidence" value="ECO:0007669"/>
    <property type="project" value="UniProtKB-KW"/>
</dbReference>
<dbReference type="SMART" id="SM01231">
    <property type="entry name" value="H-kinase_dim"/>
    <property type="match status" value="1"/>
</dbReference>
<accession>A0A182CYY0</accession>
<gene>
    <name evidence="17" type="ORF">BV133_837</name>
</gene>
<evidence type="ECO:0000256" key="10">
    <source>
        <dbReference type="ARBA" id="ARBA00023012"/>
    </source>
</evidence>
<keyword evidence="6" id="KW-0808">Transferase</keyword>
<dbReference type="OrthoDB" id="9803176at2"/>
<feature type="domain" description="Histidine kinase" evidence="14">
    <location>
        <begin position="350"/>
        <end position="553"/>
    </location>
</feature>
<dbReference type="InterPro" id="IPR036641">
    <property type="entry name" value="HPT_dom_sf"/>
</dbReference>
<evidence type="ECO:0000259" key="15">
    <source>
        <dbReference type="PROSITE" id="PS50851"/>
    </source>
</evidence>
<feature type="compositionally biased region" description="Low complexity" evidence="13">
    <location>
        <begin position="272"/>
        <end position="288"/>
    </location>
</feature>
<dbReference type="InterPro" id="IPR051315">
    <property type="entry name" value="Bact_Chemotaxis_CheA"/>
</dbReference>
<dbReference type="Gene3D" id="2.30.30.40">
    <property type="entry name" value="SH3 Domains"/>
    <property type="match status" value="1"/>
</dbReference>
<dbReference type="InterPro" id="IPR036061">
    <property type="entry name" value="CheW-like_dom_sf"/>
</dbReference>
<dbReference type="SMART" id="SM00073">
    <property type="entry name" value="HPT"/>
    <property type="match status" value="1"/>
</dbReference>
<evidence type="ECO:0000256" key="1">
    <source>
        <dbReference type="ARBA" id="ARBA00000085"/>
    </source>
</evidence>
<dbReference type="PROSITE" id="PS50894">
    <property type="entry name" value="HPT"/>
    <property type="match status" value="1"/>
</dbReference>
<dbReference type="SUPFAM" id="SSF50341">
    <property type="entry name" value="CheW-like"/>
    <property type="match status" value="1"/>
</dbReference>
<name>A0A182CYY0_BLAVI</name>
<organism evidence="17">
    <name type="scientific">Blastochloris viridis</name>
    <name type="common">Rhodopseudomonas viridis</name>
    <dbReference type="NCBI Taxonomy" id="1079"/>
    <lineage>
        <taxon>Bacteria</taxon>
        <taxon>Pseudomonadati</taxon>
        <taxon>Pseudomonadota</taxon>
        <taxon>Alphaproteobacteria</taxon>
        <taxon>Hyphomicrobiales</taxon>
        <taxon>Blastochloridaceae</taxon>
        <taxon>Blastochloris</taxon>
    </lineage>
</organism>
<keyword evidence="7" id="KW-0547">Nucleotide-binding</keyword>
<dbReference type="Pfam" id="PF02895">
    <property type="entry name" value="H-kinase_dim"/>
    <property type="match status" value="1"/>
</dbReference>
<dbReference type="GO" id="GO:0006935">
    <property type="term" value="P:chemotaxis"/>
    <property type="evidence" value="ECO:0007669"/>
    <property type="project" value="UniProtKB-KW"/>
</dbReference>
<dbReference type="FunFam" id="3.30.565.10:FF:000016">
    <property type="entry name" value="Chemotaxis protein CheA, putative"/>
    <property type="match status" value="1"/>
</dbReference>
<dbReference type="InterPro" id="IPR003594">
    <property type="entry name" value="HATPase_dom"/>
</dbReference>
<dbReference type="RefSeq" id="WP_055036285.1">
    <property type="nucleotide sequence ID" value="NZ_AP014854.2"/>
</dbReference>
<evidence type="ECO:0000259" key="16">
    <source>
        <dbReference type="PROSITE" id="PS50894"/>
    </source>
</evidence>
<keyword evidence="10" id="KW-0902">Two-component regulatory system</keyword>
<sequence length="696" mass="74424">MNTTDPKEVFRQEAQDLLAQLEAALLDLESTPDDAALIDTAFRALHTIKGSGAMFGFDALAAFTHHVETAFDQVRRGDVAPTVELIAVALQAQDFMRVLIENPGCIDVGDGALLLSALGQAVGAGASATGAPPPAAATDTPSRWRIRMRLPRDVMATGTNPLLLLDELCALGPAVVTASTDHIPPLAEIDPTGCYIGWEVRLTTSQPLSAIEDVFVFVRDEMALDIERIECPEPAEPSAEVTPEASCSIVPAAPAAGADAAAPRIDPPRTEPPNTEARPRAAATPKPAGETAEPGEGARAPREVRSGASVRVPAERLDELMDRVGELVIAQSRLRQIATSNADQQVSAVAEEIERLVLELRDTTMGIRMVPIGSLFGRFRRVVHDLSHDLGKEVALAMEGEETELDKTVIEQLNDPVVHLIRNAIDHGLEDPAARLAAGKPRVGRILLAARHAGTEVLITVRDDGRGLDRERIRARAVQRGLLPATGEIADAELFQVLFEPGFSTAETVTSLSGRGVGMDVVKRTIEALRSKIDVVSPPGQGTAVTLRLPLTLAIIDGLLVRVGRGRYVLPLGAVEECVELTAADDLRSRGRSFLNIRDELVPFLRLRELFAVNTPAEEFQKVVIVSAGDLKVGLVVDQVIGDHQTVIKSLSKLHADIEMFSGATILGDGTVAMILDVPHLVEFGQLAEERLKAAG</sequence>
<dbReference type="SMART" id="SM00387">
    <property type="entry name" value="HATPase_c"/>
    <property type="match status" value="1"/>
</dbReference>
<evidence type="ECO:0000256" key="3">
    <source>
        <dbReference type="ARBA" id="ARBA00021495"/>
    </source>
</evidence>
<feature type="domain" description="CheW-like" evidence="15">
    <location>
        <begin position="555"/>
        <end position="687"/>
    </location>
</feature>
<dbReference type="EC" id="2.7.13.3" evidence="2"/>
<dbReference type="CDD" id="cd00088">
    <property type="entry name" value="HPT"/>
    <property type="match status" value="1"/>
</dbReference>
<dbReference type="PROSITE" id="PS50109">
    <property type="entry name" value="HIS_KIN"/>
    <property type="match status" value="1"/>
</dbReference>
<dbReference type="Pfam" id="PF01584">
    <property type="entry name" value="CheW"/>
    <property type="match status" value="1"/>
</dbReference>
<dbReference type="SUPFAM" id="SSF47226">
    <property type="entry name" value="Histidine-containing phosphotransfer domain, HPT domain"/>
    <property type="match status" value="1"/>
</dbReference>
<evidence type="ECO:0000256" key="12">
    <source>
        <dbReference type="PROSITE-ProRule" id="PRU00110"/>
    </source>
</evidence>
<protein>
    <recommendedName>
        <fullName evidence="3">Chemotaxis protein CheA</fullName>
        <ecNumber evidence="2">2.7.13.3</ecNumber>
    </recommendedName>
</protein>
<feature type="domain" description="HPt" evidence="16">
    <location>
        <begin position="1"/>
        <end position="103"/>
    </location>
</feature>
<dbReference type="InterPro" id="IPR037006">
    <property type="entry name" value="CheA-like_homodim_sf"/>
</dbReference>
<dbReference type="PANTHER" id="PTHR43395">
    <property type="entry name" value="SENSOR HISTIDINE KINASE CHEA"/>
    <property type="match status" value="1"/>
</dbReference>
<dbReference type="CDD" id="cd16916">
    <property type="entry name" value="HATPase_CheA-like"/>
    <property type="match status" value="1"/>
</dbReference>
<dbReference type="InterPro" id="IPR036890">
    <property type="entry name" value="HATPase_C_sf"/>
</dbReference>
<dbReference type="InterPro" id="IPR008207">
    <property type="entry name" value="Sig_transdc_His_kin_Hpt_dom"/>
</dbReference>
<dbReference type="PANTHER" id="PTHR43395:SF10">
    <property type="entry name" value="CHEMOTAXIS PROTEIN CHEA"/>
    <property type="match status" value="1"/>
</dbReference>
<evidence type="ECO:0000256" key="9">
    <source>
        <dbReference type="ARBA" id="ARBA00022840"/>
    </source>
</evidence>
<proteinExistence type="predicted"/>
<evidence type="ECO:0000256" key="7">
    <source>
        <dbReference type="ARBA" id="ARBA00022741"/>
    </source>
</evidence>
<evidence type="ECO:0000256" key="11">
    <source>
        <dbReference type="ARBA" id="ARBA00035100"/>
    </source>
</evidence>
<feature type="modified residue" description="Phosphohistidine" evidence="12">
    <location>
        <position position="46"/>
    </location>
</feature>
<dbReference type="Pfam" id="PF02518">
    <property type="entry name" value="HATPase_c"/>
    <property type="match status" value="1"/>
</dbReference>
<dbReference type="GO" id="GO:0005737">
    <property type="term" value="C:cytoplasm"/>
    <property type="evidence" value="ECO:0007669"/>
    <property type="project" value="InterPro"/>
</dbReference>
<feature type="region of interest" description="Disordered" evidence="13">
    <location>
        <begin position="256"/>
        <end position="309"/>
    </location>
</feature>
<dbReference type="PATRIC" id="fig|1079.6.peg.508"/>
<dbReference type="SUPFAM" id="SSF47384">
    <property type="entry name" value="Homodimeric domain of signal transducing histidine kinase"/>
    <property type="match status" value="1"/>
</dbReference>
<keyword evidence="5 12" id="KW-0597">Phosphoprotein</keyword>
<evidence type="ECO:0000256" key="6">
    <source>
        <dbReference type="ARBA" id="ARBA00022679"/>
    </source>
</evidence>
<comment type="function">
    <text evidence="11">Involved in the transmission of sensory signals from the chemoreceptors to the flagellar motors. CheA is autophosphorylated; it can transfer its phosphate group to either CheB or CheY.</text>
</comment>
<dbReference type="CDD" id="cd00731">
    <property type="entry name" value="CheA_reg"/>
    <property type="match status" value="1"/>
</dbReference>
<dbReference type="Gene3D" id="1.10.287.560">
    <property type="entry name" value="Histidine kinase CheA-like, homodimeric domain"/>
    <property type="match status" value="1"/>
</dbReference>
<comment type="catalytic activity">
    <reaction evidence="1">
        <text>ATP + protein L-histidine = ADP + protein N-phospho-L-histidine.</text>
        <dbReference type="EC" id="2.7.13.3"/>
    </reaction>
</comment>
<keyword evidence="4" id="KW-0145">Chemotaxis</keyword>
<evidence type="ECO:0000256" key="8">
    <source>
        <dbReference type="ARBA" id="ARBA00022777"/>
    </source>
</evidence>
<dbReference type="Gene3D" id="1.20.120.160">
    <property type="entry name" value="HPT domain"/>
    <property type="match status" value="1"/>
</dbReference>
<dbReference type="PRINTS" id="PR00344">
    <property type="entry name" value="BCTRLSENSOR"/>
</dbReference>
<keyword evidence="9" id="KW-0067">ATP-binding</keyword>
<dbReference type="GO" id="GO:0000155">
    <property type="term" value="F:phosphorelay sensor kinase activity"/>
    <property type="evidence" value="ECO:0007669"/>
    <property type="project" value="InterPro"/>
</dbReference>
<dbReference type="EMBL" id="AP014854">
    <property type="protein sequence ID" value="BAR98430.1"/>
    <property type="molecule type" value="Genomic_DNA"/>
</dbReference>
<evidence type="ECO:0000256" key="2">
    <source>
        <dbReference type="ARBA" id="ARBA00012438"/>
    </source>
</evidence>
<evidence type="ECO:0000256" key="4">
    <source>
        <dbReference type="ARBA" id="ARBA00022500"/>
    </source>
</evidence>
<evidence type="ECO:0000313" key="17">
    <source>
        <dbReference type="EMBL" id="BAR98430.1"/>
    </source>
</evidence>
<dbReference type="KEGG" id="bvr:BVIR_503"/>
<dbReference type="SUPFAM" id="SSF55874">
    <property type="entry name" value="ATPase domain of HSP90 chaperone/DNA topoisomerase II/histidine kinase"/>
    <property type="match status" value="1"/>
</dbReference>
<dbReference type="InterPro" id="IPR004105">
    <property type="entry name" value="CheA-like_dim"/>
</dbReference>
<dbReference type="PROSITE" id="PS50851">
    <property type="entry name" value="CHEW"/>
    <property type="match status" value="1"/>
</dbReference>
<dbReference type="Pfam" id="PF01627">
    <property type="entry name" value="Hpt"/>
    <property type="match status" value="1"/>
</dbReference>
<dbReference type="InterPro" id="IPR036097">
    <property type="entry name" value="HisK_dim/P_sf"/>
</dbReference>
<dbReference type="AlphaFoldDB" id="A0A182CYY0"/>
<reference evidence="17" key="1">
    <citation type="journal article" date="2015" name="Genome Announc.">
        <title>Complete Genome Sequence of the Bacteriochlorophyll b-Producing Photosynthetic Bacterium Blastochloris viridis.</title>
        <authorList>
            <person name="Tsukatani Y."/>
            <person name="Hirose Y."/>
            <person name="Harada J."/>
            <person name="Misawa N."/>
            <person name="Mori K."/>
            <person name="Inoue K."/>
            <person name="Tamiaki H."/>
        </authorList>
    </citation>
    <scope>NUCLEOTIDE SEQUENCE [LARGE SCALE GENOMIC DNA]</scope>
    <source>
        <strain evidence="17">DSM 133</strain>
    </source>
</reference>
<dbReference type="InterPro" id="IPR002545">
    <property type="entry name" value="CheW-lke_dom"/>
</dbReference>
<dbReference type="InterPro" id="IPR004358">
    <property type="entry name" value="Sig_transdc_His_kin-like_C"/>
</dbReference>
<evidence type="ECO:0000256" key="13">
    <source>
        <dbReference type="SAM" id="MobiDB-lite"/>
    </source>
</evidence>
<evidence type="ECO:0000259" key="14">
    <source>
        <dbReference type="PROSITE" id="PS50109"/>
    </source>
</evidence>
<evidence type="ECO:0000256" key="5">
    <source>
        <dbReference type="ARBA" id="ARBA00022553"/>
    </source>
</evidence>
<keyword evidence="8 17" id="KW-0418">Kinase</keyword>